<dbReference type="Proteomes" id="UP000007431">
    <property type="component" value="Unassembled WGS sequence"/>
</dbReference>
<evidence type="ECO:0000256" key="5">
    <source>
        <dbReference type="SAM" id="Phobius"/>
    </source>
</evidence>
<evidence type="ECO:0000313" key="6">
    <source>
        <dbReference type="EMBL" id="EFI91335.1"/>
    </source>
</evidence>
<keyword evidence="7" id="KW-1185">Reference proteome</keyword>
<evidence type="ECO:0000256" key="4">
    <source>
        <dbReference type="ARBA" id="ARBA00023136"/>
    </source>
</evidence>
<accession>D8QLE7</accession>
<keyword evidence="2 5" id="KW-0812">Transmembrane</keyword>
<keyword evidence="4 5" id="KW-0472">Membrane</keyword>
<feature type="transmembrane region" description="Helical" evidence="5">
    <location>
        <begin position="155"/>
        <end position="173"/>
    </location>
</feature>
<dbReference type="eggNOG" id="ENOG502RZB9">
    <property type="taxonomic scope" value="Eukaryota"/>
</dbReference>
<feature type="transmembrane region" description="Helical" evidence="5">
    <location>
        <begin position="248"/>
        <end position="266"/>
    </location>
</feature>
<comment type="subcellular location">
    <subcellularLocation>
        <location evidence="1">Membrane</location>
        <topology evidence="1">Multi-pass membrane protein</topology>
    </subcellularLocation>
</comment>
<feature type="non-terminal residue" evidence="6">
    <location>
        <position position="348"/>
    </location>
</feature>
<feature type="transmembrane region" description="Helical" evidence="5">
    <location>
        <begin position="27"/>
        <end position="53"/>
    </location>
</feature>
<evidence type="ECO:0000256" key="1">
    <source>
        <dbReference type="ARBA" id="ARBA00004141"/>
    </source>
</evidence>
<keyword evidence="3 5" id="KW-1133">Transmembrane helix</keyword>
<reference evidence="6 7" key="1">
    <citation type="journal article" date="2010" name="Nat. Biotechnol.">
        <title>Genome sequence of the model mushroom Schizophyllum commune.</title>
        <authorList>
            <person name="Ohm R.A."/>
            <person name="de Jong J.F."/>
            <person name="Lugones L.G."/>
            <person name="Aerts A."/>
            <person name="Kothe E."/>
            <person name="Stajich J.E."/>
            <person name="de Vries R.P."/>
            <person name="Record E."/>
            <person name="Levasseur A."/>
            <person name="Baker S.E."/>
            <person name="Bartholomew K.A."/>
            <person name="Coutinho P.M."/>
            <person name="Erdmann S."/>
            <person name="Fowler T.J."/>
            <person name="Gathman A.C."/>
            <person name="Lombard V."/>
            <person name="Henrissat B."/>
            <person name="Knabe N."/>
            <person name="Kuees U."/>
            <person name="Lilly W.W."/>
            <person name="Lindquist E."/>
            <person name="Lucas S."/>
            <person name="Magnuson J.K."/>
            <person name="Piumi F."/>
            <person name="Raudaskoski M."/>
            <person name="Salamov A."/>
            <person name="Schmutz J."/>
            <person name="Schwarze F.W.M.R."/>
            <person name="vanKuyk P.A."/>
            <person name="Horton J.S."/>
            <person name="Grigoriev I.V."/>
            <person name="Woesten H.A.B."/>
        </authorList>
    </citation>
    <scope>NUCLEOTIDE SEQUENCE [LARGE SCALE GENOMIC DNA]</scope>
    <source>
        <strain evidence="7">H4-8 / FGSC 9210</strain>
    </source>
</reference>
<dbReference type="HOGENOM" id="CLU_063928_0_0_1"/>
<dbReference type="PANTHER" id="PTHR42723">
    <property type="entry name" value="CHLOROPHYLL SYNTHASE"/>
    <property type="match status" value="1"/>
</dbReference>
<gene>
    <name evidence="6" type="ORF">SCHCODRAFT_114667</name>
</gene>
<dbReference type="OMA" id="TTMQIQD"/>
<dbReference type="InterPro" id="IPR044878">
    <property type="entry name" value="UbiA_sf"/>
</dbReference>
<dbReference type="AlphaFoldDB" id="D8QLE7"/>
<dbReference type="GO" id="GO:0016765">
    <property type="term" value="F:transferase activity, transferring alkyl or aryl (other than methyl) groups"/>
    <property type="evidence" value="ECO:0007669"/>
    <property type="project" value="InterPro"/>
</dbReference>
<organism evidence="7">
    <name type="scientific">Schizophyllum commune (strain H4-8 / FGSC 9210)</name>
    <name type="common">Split gill fungus</name>
    <dbReference type="NCBI Taxonomy" id="578458"/>
    <lineage>
        <taxon>Eukaryota</taxon>
        <taxon>Fungi</taxon>
        <taxon>Dikarya</taxon>
        <taxon>Basidiomycota</taxon>
        <taxon>Agaricomycotina</taxon>
        <taxon>Agaricomycetes</taxon>
        <taxon>Agaricomycetidae</taxon>
        <taxon>Agaricales</taxon>
        <taxon>Schizophyllaceae</taxon>
        <taxon>Schizophyllum</taxon>
    </lineage>
</organism>
<dbReference type="EMBL" id="GL377318">
    <property type="protein sequence ID" value="EFI91335.1"/>
    <property type="molecule type" value="Genomic_DNA"/>
</dbReference>
<feature type="transmembrane region" description="Helical" evidence="5">
    <location>
        <begin position="110"/>
        <end position="135"/>
    </location>
</feature>
<dbReference type="Pfam" id="PF01040">
    <property type="entry name" value="UbiA"/>
    <property type="match status" value="1"/>
</dbReference>
<proteinExistence type="predicted"/>
<dbReference type="InterPro" id="IPR000537">
    <property type="entry name" value="UbiA_prenyltransferase"/>
</dbReference>
<dbReference type="Gene3D" id="1.10.357.140">
    <property type="entry name" value="UbiA prenyltransferase"/>
    <property type="match status" value="1"/>
</dbReference>
<dbReference type="VEuPathDB" id="FungiDB:SCHCODRAFT_02645659"/>
<feature type="transmembrane region" description="Helical" evidence="5">
    <location>
        <begin position="224"/>
        <end position="242"/>
    </location>
</feature>
<dbReference type="GO" id="GO:0016020">
    <property type="term" value="C:membrane"/>
    <property type="evidence" value="ECO:0007669"/>
    <property type="project" value="UniProtKB-SubCell"/>
</dbReference>
<dbReference type="InParanoid" id="D8QLE7"/>
<feature type="transmembrane region" description="Helical" evidence="5">
    <location>
        <begin position="59"/>
        <end position="79"/>
    </location>
</feature>
<evidence type="ECO:0000313" key="7">
    <source>
        <dbReference type="Proteomes" id="UP000007431"/>
    </source>
</evidence>
<sequence>MLSVSIPDAARRVLLGIRRARDRVVDVLLLVYLFTEADLTAVVMPVLVMSAVLSESTDIGAFLIGLLWMFCHLVGFEIGNQIVGQDEDKLSKPRRPIPSGRITTERAKTLYYGVLALSLLFSYRVGLLRLSLIYFTGVVAYNEGRCARWWWSKSLMGACGYFIYTWGLLTCMAHGNPPSKSATQALLTTGLIFATTGQAQDFRDREGDAAIGRKTLPIVLPQKLARWSLVVLLFSWTAGLTYLWHPPLLMSVLVYALAGAAAVGFTSDYSEKADRRSYWWYNMWLPVEYLLGPASDACSMQPALVPVDHDSIKRYAHRWSVAATIGGPVNARRHASARLFAYHKGIAS</sequence>
<evidence type="ECO:0000256" key="2">
    <source>
        <dbReference type="ARBA" id="ARBA00022692"/>
    </source>
</evidence>
<dbReference type="InterPro" id="IPR050475">
    <property type="entry name" value="Prenyltransferase_related"/>
</dbReference>
<evidence type="ECO:0008006" key="8">
    <source>
        <dbReference type="Google" id="ProtNLM"/>
    </source>
</evidence>
<protein>
    <recommendedName>
        <fullName evidence="8">UbiA prenyltransferase</fullName>
    </recommendedName>
</protein>
<dbReference type="CDD" id="cd13965">
    <property type="entry name" value="PT_UbiA_3"/>
    <property type="match status" value="1"/>
</dbReference>
<dbReference type="PANTHER" id="PTHR42723:SF1">
    <property type="entry name" value="CHLOROPHYLL SYNTHASE, CHLOROPLASTIC"/>
    <property type="match status" value="1"/>
</dbReference>
<evidence type="ECO:0000256" key="3">
    <source>
        <dbReference type="ARBA" id="ARBA00022989"/>
    </source>
</evidence>
<name>D8QLE7_SCHCM</name>